<dbReference type="Proteomes" id="UP000815325">
    <property type="component" value="Unassembled WGS sequence"/>
</dbReference>
<sequence>MLTHGQRVDEQVIVAEGHEAQWENRRASALLQPCLPASDELNHHSQDTQARQQEEVE</sequence>
<name>A0ABQ7H1B9_DUNSA</name>
<gene>
    <name evidence="2" type="ORF">DUNSADRAFT_16031</name>
</gene>
<protein>
    <recommendedName>
        <fullName evidence="4">Encoded protein</fullName>
    </recommendedName>
</protein>
<evidence type="ECO:0008006" key="4">
    <source>
        <dbReference type="Google" id="ProtNLM"/>
    </source>
</evidence>
<dbReference type="EMBL" id="MU069507">
    <property type="protein sequence ID" value="KAF5840658.1"/>
    <property type="molecule type" value="Genomic_DNA"/>
</dbReference>
<accession>A0ABQ7H1B9</accession>
<keyword evidence="3" id="KW-1185">Reference proteome</keyword>
<feature type="compositionally biased region" description="Basic and acidic residues" evidence="1">
    <location>
        <begin position="40"/>
        <end position="57"/>
    </location>
</feature>
<proteinExistence type="predicted"/>
<evidence type="ECO:0000313" key="3">
    <source>
        <dbReference type="Proteomes" id="UP000815325"/>
    </source>
</evidence>
<evidence type="ECO:0000313" key="2">
    <source>
        <dbReference type="EMBL" id="KAF5840658.1"/>
    </source>
</evidence>
<reference evidence="2" key="1">
    <citation type="submission" date="2017-08" db="EMBL/GenBank/DDBJ databases">
        <authorList>
            <person name="Polle J.E."/>
            <person name="Barry K."/>
            <person name="Cushman J."/>
            <person name="Schmutz J."/>
            <person name="Tran D."/>
            <person name="Hathwaick L.T."/>
            <person name="Yim W.C."/>
            <person name="Jenkins J."/>
            <person name="Mckie-Krisberg Z.M."/>
            <person name="Prochnik S."/>
            <person name="Lindquist E."/>
            <person name="Dockter R.B."/>
            <person name="Adam C."/>
            <person name="Molina H."/>
            <person name="Bunkerborg J."/>
            <person name="Jin E."/>
            <person name="Buchheim M."/>
            <person name="Magnuson J."/>
        </authorList>
    </citation>
    <scope>NUCLEOTIDE SEQUENCE</scope>
    <source>
        <strain evidence="2">CCAP 19/18</strain>
    </source>
</reference>
<organism evidence="2 3">
    <name type="scientific">Dunaliella salina</name>
    <name type="common">Green alga</name>
    <name type="synonym">Protococcus salinus</name>
    <dbReference type="NCBI Taxonomy" id="3046"/>
    <lineage>
        <taxon>Eukaryota</taxon>
        <taxon>Viridiplantae</taxon>
        <taxon>Chlorophyta</taxon>
        <taxon>core chlorophytes</taxon>
        <taxon>Chlorophyceae</taxon>
        <taxon>CS clade</taxon>
        <taxon>Chlamydomonadales</taxon>
        <taxon>Dunaliellaceae</taxon>
        <taxon>Dunaliella</taxon>
    </lineage>
</organism>
<evidence type="ECO:0000256" key="1">
    <source>
        <dbReference type="SAM" id="MobiDB-lite"/>
    </source>
</evidence>
<feature type="region of interest" description="Disordered" evidence="1">
    <location>
        <begin position="36"/>
        <end position="57"/>
    </location>
</feature>
<comment type="caution">
    <text evidence="2">The sequence shown here is derived from an EMBL/GenBank/DDBJ whole genome shotgun (WGS) entry which is preliminary data.</text>
</comment>